<keyword evidence="3 7" id="KW-0133">Cell shape</keyword>
<comment type="function">
    <text evidence="7">Provides the (R)-glutamate required for cell wall biosynthesis.</text>
</comment>
<evidence type="ECO:0000256" key="4">
    <source>
        <dbReference type="ARBA" id="ARBA00022984"/>
    </source>
</evidence>
<evidence type="ECO:0000256" key="1">
    <source>
        <dbReference type="ARBA" id="ARBA00001602"/>
    </source>
</evidence>
<comment type="catalytic activity">
    <reaction evidence="1 7">
        <text>L-glutamate = D-glutamate</text>
        <dbReference type="Rhea" id="RHEA:12813"/>
        <dbReference type="ChEBI" id="CHEBI:29985"/>
        <dbReference type="ChEBI" id="CHEBI:29986"/>
        <dbReference type="EC" id="5.1.1.3"/>
    </reaction>
</comment>
<dbReference type="InterPro" id="IPR001920">
    <property type="entry name" value="Asp/Glu_race"/>
</dbReference>
<dbReference type="InterPro" id="IPR004391">
    <property type="entry name" value="Glu_race"/>
</dbReference>
<dbReference type="AlphaFoldDB" id="A0A0E3BRD4"/>
<dbReference type="PANTHER" id="PTHR21198">
    <property type="entry name" value="GLUTAMATE RACEMASE"/>
    <property type="match status" value="1"/>
</dbReference>
<sequence length="258" mass="28872">MKEPLKIGLMDSGMGGLSVLKGILKYDAELEVVYYGDLKNSPYGEKEASEILELVRDVCKRLQEENVSAILLACNTATSAAAQTLRKEFSIPIFGMEPAIKPAILQNPGKKIALLATPVTQREKKLQRLKAELGAEELILPVSCPGLAGLVDKGEFDEAEKYLRPILKKLREENVENLVLGCTHYIFLKHIILKNFPNVRIYDGNSGTIKHLLNSLQVRQRVSNRSSVSGSVYKLILNSDEEFHFRLATELLQFENKF</sequence>
<accession>A0A0E3BRD4</accession>
<comment type="pathway">
    <text evidence="7">Cell wall biogenesis; peptidoglycan biosynthesis.</text>
</comment>
<reference evidence="8 9" key="1">
    <citation type="journal article" date="2015" name="PLoS Negl. Trop. Dis.">
        <title>Distribution of Plasmids in Distinct Leptospira Pathogenic Species.</title>
        <authorList>
            <person name="Wang Y."/>
            <person name="Zhuang X."/>
            <person name="Zhong Y."/>
            <person name="Zhang C."/>
            <person name="Zhang Y."/>
            <person name="Zeng L."/>
            <person name="Zhu Y."/>
            <person name="He P."/>
            <person name="Dong K."/>
            <person name="Pal U."/>
            <person name="Guo X."/>
            <person name="Qin J."/>
        </authorList>
    </citation>
    <scope>NUCLEOTIDE SEQUENCE [LARGE SCALE GENOMIC DNA]</scope>
    <source>
        <strain evidence="8 9">56604</strain>
    </source>
</reference>
<dbReference type="PATRIC" id="fig|280505.15.peg.2311"/>
<dbReference type="Pfam" id="PF01177">
    <property type="entry name" value="Asp_Glu_race"/>
    <property type="match status" value="1"/>
</dbReference>
<keyword evidence="4 7" id="KW-0573">Peptidoglycan synthesis</keyword>
<evidence type="ECO:0000313" key="9">
    <source>
        <dbReference type="Proteomes" id="UP000058857"/>
    </source>
</evidence>
<dbReference type="HAMAP" id="MF_00258">
    <property type="entry name" value="Glu_racemase"/>
    <property type="match status" value="1"/>
</dbReference>
<feature type="binding site" evidence="7">
    <location>
        <begin position="43"/>
        <end position="44"/>
    </location>
    <ligand>
        <name>substrate</name>
    </ligand>
</feature>
<evidence type="ECO:0000256" key="7">
    <source>
        <dbReference type="HAMAP-Rule" id="MF_00258"/>
    </source>
</evidence>
<evidence type="ECO:0000256" key="5">
    <source>
        <dbReference type="ARBA" id="ARBA00023235"/>
    </source>
</evidence>
<dbReference type="EMBL" id="CP012029">
    <property type="protein sequence ID" value="ALO26611.1"/>
    <property type="molecule type" value="Genomic_DNA"/>
</dbReference>
<organism evidence="8">
    <name type="scientific">Leptospira borgpetersenii serovar Ballum</name>
    <dbReference type="NCBI Taxonomy" id="280505"/>
    <lineage>
        <taxon>Bacteria</taxon>
        <taxon>Pseudomonadati</taxon>
        <taxon>Spirochaetota</taxon>
        <taxon>Spirochaetia</taxon>
        <taxon>Leptospirales</taxon>
        <taxon>Leptospiraceae</taxon>
        <taxon>Leptospira</taxon>
    </lineage>
</organism>
<feature type="binding site" evidence="7">
    <location>
        <begin position="75"/>
        <end position="76"/>
    </location>
    <ligand>
        <name>substrate</name>
    </ligand>
</feature>
<dbReference type="RefSeq" id="WP_002732033.1">
    <property type="nucleotide sequence ID" value="NZ_CP012029.1"/>
</dbReference>
<keyword evidence="6 7" id="KW-0961">Cell wall biogenesis/degradation</keyword>
<evidence type="ECO:0000313" key="8">
    <source>
        <dbReference type="EMBL" id="ALO26611.1"/>
    </source>
</evidence>
<dbReference type="UniPathway" id="UPA00219"/>
<dbReference type="GO" id="GO:0008881">
    <property type="term" value="F:glutamate racemase activity"/>
    <property type="evidence" value="ECO:0007669"/>
    <property type="project" value="UniProtKB-UniRule"/>
</dbReference>
<dbReference type="GO" id="GO:0009252">
    <property type="term" value="P:peptidoglycan biosynthetic process"/>
    <property type="evidence" value="ECO:0007669"/>
    <property type="project" value="UniProtKB-UniRule"/>
</dbReference>
<gene>
    <name evidence="7" type="primary">murI</name>
    <name evidence="8" type="ORF">LBBP_02365</name>
</gene>
<dbReference type="EC" id="5.1.1.3" evidence="2 7"/>
<dbReference type="GeneID" id="61174984"/>
<name>A0A0E3BRD4_LEPBO</name>
<feature type="active site" description="Proton donor/acceptor" evidence="7">
    <location>
        <position position="74"/>
    </location>
</feature>
<evidence type="ECO:0000256" key="6">
    <source>
        <dbReference type="ARBA" id="ARBA00023316"/>
    </source>
</evidence>
<dbReference type="PANTHER" id="PTHR21198:SF3">
    <property type="entry name" value="GLUTAMATE RACEMASE"/>
    <property type="match status" value="1"/>
</dbReference>
<comment type="similarity">
    <text evidence="7">Belongs to the aspartate/glutamate racemases family.</text>
</comment>
<feature type="active site" description="Proton donor/acceptor" evidence="7">
    <location>
        <position position="182"/>
    </location>
</feature>
<dbReference type="NCBIfam" id="TIGR00067">
    <property type="entry name" value="glut_race"/>
    <property type="match status" value="1"/>
</dbReference>
<dbReference type="GO" id="GO:0008360">
    <property type="term" value="P:regulation of cell shape"/>
    <property type="evidence" value="ECO:0007669"/>
    <property type="project" value="UniProtKB-KW"/>
</dbReference>
<dbReference type="GO" id="GO:0071555">
    <property type="term" value="P:cell wall organization"/>
    <property type="evidence" value="ECO:0007669"/>
    <property type="project" value="UniProtKB-KW"/>
</dbReference>
<protein>
    <recommendedName>
        <fullName evidence="2 7">Glutamate racemase</fullName>
        <ecNumber evidence="2 7">5.1.1.3</ecNumber>
    </recommendedName>
</protein>
<proteinExistence type="inferred from homology"/>
<feature type="binding site" evidence="7">
    <location>
        <begin position="11"/>
        <end position="12"/>
    </location>
    <ligand>
        <name>substrate</name>
    </ligand>
</feature>
<dbReference type="SUPFAM" id="SSF53681">
    <property type="entry name" value="Aspartate/glutamate racemase"/>
    <property type="match status" value="2"/>
</dbReference>
<dbReference type="Gene3D" id="3.40.50.1860">
    <property type="match status" value="2"/>
</dbReference>
<dbReference type="Proteomes" id="UP000058857">
    <property type="component" value="Chromosome 1"/>
</dbReference>
<evidence type="ECO:0000256" key="2">
    <source>
        <dbReference type="ARBA" id="ARBA00013090"/>
    </source>
</evidence>
<keyword evidence="5 7" id="KW-0413">Isomerase</keyword>
<feature type="binding site" evidence="7">
    <location>
        <begin position="183"/>
        <end position="184"/>
    </location>
    <ligand>
        <name>substrate</name>
    </ligand>
</feature>
<evidence type="ECO:0000256" key="3">
    <source>
        <dbReference type="ARBA" id="ARBA00022960"/>
    </source>
</evidence>
<dbReference type="InterPro" id="IPR015942">
    <property type="entry name" value="Asp/Glu/hydantoin_racemase"/>
</dbReference>